<evidence type="ECO:0008006" key="4">
    <source>
        <dbReference type="Google" id="ProtNLM"/>
    </source>
</evidence>
<feature type="region of interest" description="Disordered" evidence="1">
    <location>
        <begin position="1"/>
        <end position="97"/>
    </location>
</feature>
<feature type="compositionally biased region" description="Basic and acidic residues" evidence="1">
    <location>
        <begin position="47"/>
        <end position="64"/>
    </location>
</feature>
<dbReference type="RefSeq" id="WP_031979927.1">
    <property type="nucleotide sequence ID" value="NZ_JMOA01000041.1"/>
</dbReference>
<accession>A0A836LZT0</accession>
<reference evidence="2 3" key="1">
    <citation type="submission" date="2014-04" db="EMBL/GenBank/DDBJ databases">
        <title>Comparative genomics and transcriptomics to identify genetic mechanisms underlying the emergence of carbapenem resistant Acinetobacter baumannii (CRAb).</title>
        <authorList>
            <person name="Harris A.D."/>
            <person name="Johnson K.J."/>
            <person name="George J."/>
            <person name="Nadendla S."/>
            <person name="Daugherty S.C."/>
            <person name="Parankush S."/>
            <person name="Sadzewicz L."/>
            <person name="Tallon L."/>
            <person name="Sengamalay N."/>
            <person name="Hazen T.H."/>
            <person name="Rasko D.A."/>
        </authorList>
    </citation>
    <scope>NUCLEOTIDE SEQUENCE [LARGE SCALE GENOMIC DNA]</scope>
    <source>
        <strain evidence="2 3">1499986</strain>
    </source>
</reference>
<feature type="region of interest" description="Disordered" evidence="1">
    <location>
        <begin position="227"/>
        <end position="269"/>
    </location>
</feature>
<evidence type="ECO:0000313" key="3">
    <source>
        <dbReference type="Proteomes" id="UP000027309"/>
    </source>
</evidence>
<sequence length="269" mass="30444">MDPNSDTQDVVETTATENTSVESQETNSPETENQEPETGEQQQNGEPKTEPEKPKKSRAQERVEQALQRAFEAERKLKEYEAQKKAPQGDTKPVKPRIEDFETYEEYLKEHDAYEEKLDEWRISEAERRIQEKQSKASKETEQVQREAEYEAVIAELADEGIDIDHYAKKAEQLPALPIQLVELGLSTKETLLLAKDLLDDEATYLELSRMSPAQAILKIGQYIGTKSTKSAPPVSKAPPPIKPVQANASVKRDAEKMSDNEFLKSRGL</sequence>
<feature type="compositionally biased region" description="Basic and acidic residues" evidence="1">
    <location>
        <begin position="71"/>
        <end position="84"/>
    </location>
</feature>
<dbReference type="Proteomes" id="UP000027309">
    <property type="component" value="Unassembled WGS sequence"/>
</dbReference>
<organism evidence="2 3">
    <name type="scientific">Acinetobacter baumannii 1499986</name>
    <dbReference type="NCBI Taxonomy" id="1310673"/>
    <lineage>
        <taxon>Bacteria</taxon>
        <taxon>Pseudomonadati</taxon>
        <taxon>Pseudomonadota</taxon>
        <taxon>Gammaproteobacteria</taxon>
        <taxon>Moraxellales</taxon>
        <taxon>Moraxellaceae</taxon>
        <taxon>Acinetobacter</taxon>
        <taxon>Acinetobacter calcoaceticus/baumannii complex</taxon>
    </lineage>
</organism>
<gene>
    <name evidence="2" type="ORF">J572_2869</name>
</gene>
<dbReference type="AlphaFoldDB" id="A0A836LZT0"/>
<dbReference type="EMBL" id="JMOA01000041">
    <property type="protein sequence ID" value="KCY00593.1"/>
    <property type="molecule type" value="Genomic_DNA"/>
</dbReference>
<name>A0A836LZT0_ACIBA</name>
<comment type="caution">
    <text evidence="2">The sequence shown here is derived from an EMBL/GenBank/DDBJ whole genome shotgun (WGS) entry which is preliminary data.</text>
</comment>
<proteinExistence type="predicted"/>
<feature type="compositionally biased region" description="Polar residues" evidence="1">
    <location>
        <begin position="1"/>
        <end position="31"/>
    </location>
</feature>
<feature type="compositionally biased region" description="Basic and acidic residues" evidence="1">
    <location>
        <begin position="251"/>
        <end position="269"/>
    </location>
</feature>
<protein>
    <recommendedName>
        <fullName evidence="4">Scaffolding protein</fullName>
    </recommendedName>
</protein>
<evidence type="ECO:0000313" key="2">
    <source>
        <dbReference type="EMBL" id="KCY00593.1"/>
    </source>
</evidence>
<evidence type="ECO:0000256" key="1">
    <source>
        <dbReference type="SAM" id="MobiDB-lite"/>
    </source>
</evidence>